<comment type="caution">
    <text evidence="2">The sequence shown here is derived from an EMBL/GenBank/DDBJ whole genome shotgun (WGS) entry which is preliminary data.</text>
</comment>
<reference evidence="2" key="2">
    <citation type="submission" date="2020-06" db="EMBL/GenBank/DDBJ databases">
        <title>Helianthus annuus Genome sequencing and assembly Release 2.</title>
        <authorList>
            <person name="Gouzy J."/>
            <person name="Langlade N."/>
            <person name="Munos S."/>
        </authorList>
    </citation>
    <scope>NUCLEOTIDE SEQUENCE</scope>
    <source>
        <tissue evidence="2">Leaves</tissue>
    </source>
</reference>
<evidence type="ECO:0000313" key="2">
    <source>
        <dbReference type="EMBL" id="KAF5813110.1"/>
    </source>
</evidence>
<dbReference type="Proteomes" id="UP000215914">
    <property type="component" value="Unassembled WGS sequence"/>
</dbReference>
<feature type="region of interest" description="Disordered" evidence="1">
    <location>
        <begin position="232"/>
        <end position="266"/>
    </location>
</feature>
<protein>
    <submittedName>
        <fullName evidence="2">Uncharacterized protein</fullName>
    </submittedName>
</protein>
<sequence>MRIKDKNDKDVDIPVKITVGDIRRVLDLKDKDEDLIIGSERLCKGFWLRMGYIGFVNDQGYTKSKFCRPYKFLVHCVIHALGHRKGAYDEASDYIMNIISSIVLNRPYNISQVIFNHMLDNIKGEKYVQYPRFMQMLIDDQVQNLSKDDSDELPLDHMENETLKHLVVYRGVKKENEPKHRQKFAAIKKPNYVAPEGDKWRHDNSGSNDETKRMQPLVYKKTRWWFVKEERSRKRTPKVTTPKVVIKGKTKNQESPERYTEEEITT</sequence>
<evidence type="ECO:0000256" key="1">
    <source>
        <dbReference type="SAM" id="MobiDB-lite"/>
    </source>
</evidence>
<dbReference type="EMBL" id="MNCJ02000318">
    <property type="protein sequence ID" value="KAF5813110.1"/>
    <property type="molecule type" value="Genomic_DNA"/>
</dbReference>
<organism evidence="2 3">
    <name type="scientific">Helianthus annuus</name>
    <name type="common">Common sunflower</name>
    <dbReference type="NCBI Taxonomy" id="4232"/>
    <lineage>
        <taxon>Eukaryota</taxon>
        <taxon>Viridiplantae</taxon>
        <taxon>Streptophyta</taxon>
        <taxon>Embryophyta</taxon>
        <taxon>Tracheophyta</taxon>
        <taxon>Spermatophyta</taxon>
        <taxon>Magnoliopsida</taxon>
        <taxon>eudicotyledons</taxon>
        <taxon>Gunneridae</taxon>
        <taxon>Pentapetalae</taxon>
        <taxon>asterids</taxon>
        <taxon>campanulids</taxon>
        <taxon>Asterales</taxon>
        <taxon>Asteraceae</taxon>
        <taxon>Asteroideae</taxon>
        <taxon>Heliantheae alliance</taxon>
        <taxon>Heliantheae</taxon>
        <taxon>Helianthus</taxon>
    </lineage>
</organism>
<reference evidence="2" key="1">
    <citation type="journal article" date="2017" name="Nature">
        <title>The sunflower genome provides insights into oil metabolism, flowering and Asterid evolution.</title>
        <authorList>
            <person name="Badouin H."/>
            <person name="Gouzy J."/>
            <person name="Grassa C.J."/>
            <person name="Murat F."/>
            <person name="Staton S.E."/>
            <person name="Cottret L."/>
            <person name="Lelandais-Briere C."/>
            <person name="Owens G.L."/>
            <person name="Carrere S."/>
            <person name="Mayjonade B."/>
            <person name="Legrand L."/>
            <person name="Gill N."/>
            <person name="Kane N.C."/>
            <person name="Bowers J.E."/>
            <person name="Hubner S."/>
            <person name="Bellec A."/>
            <person name="Berard A."/>
            <person name="Berges H."/>
            <person name="Blanchet N."/>
            <person name="Boniface M.C."/>
            <person name="Brunel D."/>
            <person name="Catrice O."/>
            <person name="Chaidir N."/>
            <person name="Claudel C."/>
            <person name="Donnadieu C."/>
            <person name="Faraut T."/>
            <person name="Fievet G."/>
            <person name="Helmstetter N."/>
            <person name="King M."/>
            <person name="Knapp S.J."/>
            <person name="Lai Z."/>
            <person name="Le Paslier M.C."/>
            <person name="Lippi Y."/>
            <person name="Lorenzon L."/>
            <person name="Mandel J.R."/>
            <person name="Marage G."/>
            <person name="Marchand G."/>
            <person name="Marquand E."/>
            <person name="Bret-Mestries E."/>
            <person name="Morien E."/>
            <person name="Nambeesan S."/>
            <person name="Nguyen T."/>
            <person name="Pegot-Espagnet P."/>
            <person name="Pouilly N."/>
            <person name="Raftis F."/>
            <person name="Sallet E."/>
            <person name="Schiex T."/>
            <person name="Thomas J."/>
            <person name="Vandecasteele C."/>
            <person name="Vares D."/>
            <person name="Vear F."/>
            <person name="Vautrin S."/>
            <person name="Crespi M."/>
            <person name="Mangin B."/>
            <person name="Burke J.M."/>
            <person name="Salse J."/>
            <person name="Munos S."/>
            <person name="Vincourt P."/>
            <person name="Rieseberg L.H."/>
            <person name="Langlade N.B."/>
        </authorList>
    </citation>
    <scope>NUCLEOTIDE SEQUENCE</scope>
    <source>
        <tissue evidence="2">Leaves</tissue>
    </source>
</reference>
<gene>
    <name evidence="2" type="ORF">HanXRQr2_Chr03g0094411</name>
</gene>
<keyword evidence="3" id="KW-1185">Reference proteome</keyword>
<dbReference type="Gramene" id="mRNA:HanXRQr2_Chr03g0094411">
    <property type="protein sequence ID" value="mRNA:HanXRQr2_Chr03g0094411"/>
    <property type="gene ID" value="HanXRQr2_Chr03g0094411"/>
</dbReference>
<accession>A0A9K3NV59</accession>
<feature type="compositionally biased region" description="Basic and acidic residues" evidence="1">
    <location>
        <begin position="251"/>
        <end position="266"/>
    </location>
</feature>
<evidence type="ECO:0000313" key="3">
    <source>
        <dbReference type="Proteomes" id="UP000215914"/>
    </source>
</evidence>
<name>A0A9K3NV59_HELAN</name>
<dbReference type="AlphaFoldDB" id="A0A9K3NV59"/>
<proteinExistence type="predicted"/>